<name>A0ABS9HYH1_9GAMM</name>
<organism evidence="1 2">
    <name type="scientific">Marilutibacter chinensis</name>
    <dbReference type="NCBI Taxonomy" id="2912247"/>
    <lineage>
        <taxon>Bacteria</taxon>
        <taxon>Pseudomonadati</taxon>
        <taxon>Pseudomonadota</taxon>
        <taxon>Gammaproteobacteria</taxon>
        <taxon>Lysobacterales</taxon>
        <taxon>Lysobacteraceae</taxon>
        <taxon>Marilutibacter</taxon>
    </lineage>
</organism>
<keyword evidence="2" id="KW-1185">Reference proteome</keyword>
<proteinExistence type="predicted"/>
<evidence type="ECO:0000313" key="1">
    <source>
        <dbReference type="EMBL" id="MCF7223601.1"/>
    </source>
</evidence>
<dbReference type="RefSeq" id="WP_237056718.1">
    <property type="nucleotide sequence ID" value="NZ_JAKJPO010000018.1"/>
</dbReference>
<comment type="caution">
    <text evidence="1">The sequence shown here is derived from an EMBL/GenBank/DDBJ whole genome shotgun (WGS) entry which is preliminary data.</text>
</comment>
<gene>
    <name evidence="1" type="ORF">L3V18_17715</name>
</gene>
<evidence type="ECO:0000313" key="2">
    <source>
        <dbReference type="Proteomes" id="UP001430796"/>
    </source>
</evidence>
<dbReference type="Proteomes" id="UP001430796">
    <property type="component" value="Unassembled WGS sequence"/>
</dbReference>
<reference evidence="1 2" key="3">
    <citation type="submission" date="2022-01" db="EMBL/GenBank/DDBJ databases">
        <authorList>
            <person name="Zhou L.Y."/>
        </authorList>
    </citation>
    <scope>NUCLEOTIDE SEQUENCE [LARGE SCALE GENOMIC DNA]</scope>
    <source>
        <strain evidence="1 2">TLK-CK17</strain>
    </source>
</reference>
<protein>
    <recommendedName>
        <fullName evidence="3">Lipoprotein</fullName>
    </recommendedName>
</protein>
<sequence length="226" mass="24712">MRGSHAHTGQRLTASLLLFAVATPVVAWPKVPLPPGATGEAVSRHMLYNGVPMRASRISAPLELDEVVEFYRAQWGGDVVVDRINGKTIVGHLEGKHYVTVELTGMGSRSEGTIGIMELPDKPVDADLGKGFDKPANTEVISDIRYLDSGGARTIVMRNRLTPYVNMRYYVQRMPVHGWNLERNPERCLASSSDCVVNFTGSGDAKLSLALTREQPPDTSIVVNIE</sequence>
<dbReference type="EMBL" id="JAKJPO010000018">
    <property type="protein sequence ID" value="MCF7223601.1"/>
    <property type="molecule type" value="Genomic_DNA"/>
</dbReference>
<reference evidence="1 2" key="2">
    <citation type="submission" date="2022-01" db="EMBL/GenBank/DDBJ databases">
        <title>Lysobacter chinensis sp. nov., a bacterium isolated from cow dung compost.</title>
        <authorList>
            <person name="Liu Y."/>
        </authorList>
    </citation>
    <scope>NUCLEOTIDE SEQUENCE [LARGE SCALE GENOMIC DNA]</scope>
    <source>
        <strain evidence="1 2">TLK-CK17</strain>
    </source>
</reference>
<evidence type="ECO:0008006" key="3">
    <source>
        <dbReference type="Google" id="ProtNLM"/>
    </source>
</evidence>
<reference evidence="2" key="1">
    <citation type="submission" date="2022-01" db="EMBL/GenBank/DDBJ databases">
        <title>Lysobacter chinensis sp. nov., a bacterium isolated from cow dung compost.</title>
        <authorList>
            <person name="Zhou L.Y."/>
        </authorList>
    </citation>
    <scope>NUCLEOTIDE SEQUENCE [LARGE SCALE GENOMIC DNA]</scope>
    <source>
        <strain evidence="2">TLK-CK17</strain>
    </source>
</reference>
<accession>A0ABS9HYH1</accession>